<feature type="domain" description="Competence protein CoiA nuclease-like" evidence="1">
    <location>
        <begin position="60"/>
        <end position="141"/>
    </location>
</feature>
<dbReference type="InterPro" id="IPR057253">
    <property type="entry name" value="CoiA-like_N"/>
</dbReference>
<gene>
    <name evidence="3" type="ORF">LCGC14_1721550</name>
</gene>
<comment type="caution">
    <text evidence="3">The sequence shown here is derived from an EMBL/GenBank/DDBJ whole genome shotgun (WGS) entry which is preliminary data.</text>
</comment>
<organism evidence="3">
    <name type="scientific">marine sediment metagenome</name>
    <dbReference type="NCBI Taxonomy" id="412755"/>
    <lineage>
        <taxon>unclassified sequences</taxon>
        <taxon>metagenomes</taxon>
        <taxon>ecological metagenomes</taxon>
    </lineage>
</organism>
<feature type="domain" description="Competence protein CoiA-like N-terminal" evidence="2">
    <location>
        <begin position="8"/>
        <end position="57"/>
    </location>
</feature>
<name>A0A0F9KBZ6_9ZZZZ</name>
<evidence type="ECO:0008006" key="4">
    <source>
        <dbReference type="Google" id="ProtNLM"/>
    </source>
</evidence>
<evidence type="ECO:0000259" key="2">
    <source>
        <dbReference type="Pfam" id="PF25164"/>
    </source>
</evidence>
<protein>
    <recommendedName>
        <fullName evidence="4">Competence protein CoiA-like family protein</fullName>
    </recommendedName>
</protein>
<evidence type="ECO:0000259" key="1">
    <source>
        <dbReference type="Pfam" id="PF06054"/>
    </source>
</evidence>
<dbReference type="AlphaFoldDB" id="A0A0F9KBZ6"/>
<sequence>MIYALNDQNERINASKAEKGKSYYCPNLDCDNRELILKKGHIRIPHFAHKSQKDCSSEPESEAHILCKTFFQSLLDLDNQFVEYYGIKGVRPDVLYDQFALEIQCSPITVNEIKRRNKIYKKNGYVAIWIFLEDEIISIKKTKEPKAYYRIKKPVLRVSFEDIGRRNFKFFSFKCENEDIHLNYNDYYGEPFFNEFTKQNELVINTKQDFDSILEEILFLIKNKKELHDLKKKLNSLPKRIQGQIYEGSNLDFAHFSARDFFDGVGSSNIGMFIDHIFLENDSSMEKLKEYIENMIIEDYTKVKKIKEWRDRNTFEKNGKKYIPLCTLHKIYDETPKAYLVWSNQWIPKSRSYKDDKYLYCEEWMYKKI</sequence>
<dbReference type="EMBL" id="LAZR01015501">
    <property type="protein sequence ID" value="KKM10986.1"/>
    <property type="molecule type" value="Genomic_DNA"/>
</dbReference>
<evidence type="ECO:0000313" key="3">
    <source>
        <dbReference type="EMBL" id="KKM10986.1"/>
    </source>
</evidence>
<proteinExistence type="predicted"/>
<reference evidence="3" key="1">
    <citation type="journal article" date="2015" name="Nature">
        <title>Complex archaea that bridge the gap between prokaryotes and eukaryotes.</title>
        <authorList>
            <person name="Spang A."/>
            <person name="Saw J.H."/>
            <person name="Jorgensen S.L."/>
            <person name="Zaremba-Niedzwiedzka K."/>
            <person name="Martijn J."/>
            <person name="Lind A.E."/>
            <person name="van Eijk R."/>
            <person name="Schleper C."/>
            <person name="Guy L."/>
            <person name="Ettema T.J."/>
        </authorList>
    </citation>
    <scope>NUCLEOTIDE SEQUENCE</scope>
</reference>
<dbReference type="Pfam" id="PF06054">
    <property type="entry name" value="CoiA_nuc"/>
    <property type="match status" value="1"/>
</dbReference>
<dbReference type="Pfam" id="PF25164">
    <property type="entry name" value="CoiA_N"/>
    <property type="match status" value="1"/>
</dbReference>
<accession>A0A0F9KBZ6</accession>
<dbReference type="InterPro" id="IPR010330">
    <property type="entry name" value="CoiA_nuc"/>
</dbReference>